<dbReference type="SUPFAM" id="SSF50249">
    <property type="entry name" value="Nucleic acid-binding proteins"/>
    <property type="match status" value="1"/>
</dbReference>
<dbReference type="Proteomes" id="UP001194539">
    <property type="component" value="Unassembled WGS sequence"/>
</dbReference>
<dbReference type="RefSeq" id="WP_197964953.1">
    <property type="nucleotide sequence ID" value="NZ_JACEGD010000003.1"/>
</dbReference>
<keyword evidence="4" id="KW-0234">DNA repair</keyword>
<dbReference type="Pfam" id="PF14743">
    <property type="entry name" value="DNA_ligase_OB_2"/>
    <property type="match status" value="1"/>
</dbReference>
<dbReference type="Gene3D" id="2.40.50.140">
    <property type="entry name" value="Nucleic acid-binding proteins"/>
    <property type="match status" value="1"/>
</dbReference>
<keyword evidence="1" id="KW-0436">Ligase</keyword>
<evidence type="ECO:0000256" key="2">
    <source>
        <dbReference type="ARBA" id="ARBA00022705"/>
    </source>
</evidence>
<organism evidence="6 7">
    <name type="scientific">Bradyrhizobium diversitatis</name>
    <dbReference type="NCBI Taxonomy" id="2755406"/>
    <lineage>
        <taxon>Bacteria</taxon>
        <taxon>Pseudomonadati</taxon>
        <taxon>Pseudomonadota</taxon>
        <taxon>Alphaproteobacteria</taxon>
        <taxon>Hyphomicrobiales</taxon>
        <taxon>Nitrobacteraceae</taxon>
        <taxon>Bradyrhizobium</taxon>
    </lineage>
</organism>
<dbReference type="PANTHER" id="PTHR47810">
    <property type="entry name" value="DNA LIGASE"/>
    <property type="match status" value="1"/>
</dbReference>
<dbReference type="EMBL" id="JACEGD010000003">
    <property type="protein sequence ID" value="MBH5385249.1"/>
    <property type="molecule type" value="Genomic_DNA"/>
</dbReference>
<proteinExistence type="predicted"/>
<dbReference type="PANTHER" id="PTHR47810:SF1">
    <property type="entry name" value="DNA LIGASE B"/>
    <property type="match status" value="1"/>
</dbReference>
<dbReference type="InterPro" id="IPR050326">
    <property type="entry name" value="NAD_dep_DNA_ligaseB"/>
</dbReference>
<keyword evidence="7" id="KW-1185">Reference proteome</keyword>
<comment type="caution">
    <text evidence="6">The sequence shown here is derived from an EMBL/GenBank/DDBJ whole genome shotgun (WGS) entry which is preliminary data.</text>
</comment>
<evidence type="ECO:0000256" key="1">
    <source>
        <dbReference type="ARBA" id="ARBA00022598"/>
    </source>
</evidence>
<accession>A0ABS0NW52</accession>
<dbReference type="SUPFAM" id="SSF56091">
    <property type="entry name" value="DNA ligase/mRNA capping enzyme, catalytic domain"/>
    <property type="match status" value="1"/>
</dbReference>
<name>A0ABS0NW52_9BRAD</name>
<evidence type="ECO:0000259" key="5">
    <source>
        <dbReference type="Pfam" id="PF14743"/>
    </source>
</evidence>
<keyword evidence="2" id="KW-0235">DNA replication</keyword>
<reference evidence="6 7" key="1">
    <citation type="submission" date="2020-07" db="EMBL/GenBank/DDBJ databases">
        <title>Bradyrhizobium diversity isolated from nodules of indigenous legumes of Western Australia.</title>
        <authorList>
            <person name="Klepa M.S."/>
        </authorList>
    </citation>
    <scope>NUCLEOTIDE SEQUENCE [LARGE SCALE GENOMIC DNA]</scope>
    <source>
        <strain evidence="6 7">CNPSo 4019</strain>
    </source>
</reference>
<evidence type="ECO:0000256" key="3">
    <source>
        <dbReference type="ARBA" id="ARBA00022763"/>
    </source>
</evidence>
<gene>
    <name evidence="6" type="ORF">H1B27_03020</name>
</gene>
<feature type="domain" description="DNA ligase OB-like" evidence="5">
    <location>
        <begin position="135"/>
        <end position="202"/>
    </location>
</feature>
<evidence type="ECO:0000256" key="4">
    <source>
        <dbReference type="ARBA" id="ARBA00023204"/>
    </source>
</evidence>
<protein>
    <recommendedName>
        <fullName evidence="5">DNA ligase OB-like domain-containing protein</fullName>
    </recommendedName>
</protein>
<keyword evidence="3" id="KW-0227">DNA damage</keyword>
<sequence>MTLKIDGVRAIWHDERGWLSRADKELHNIPPWREDQPRDCEVFVNNFRDTIRATRTRRRKLGTPSITQEHLFGLAPLDPRLHWGSLTDPSSAAICAHLQLANDLGYEGLVLRQGDHWVKIKPAETHDVPITGCVEGKGKHRGRLGFVTTAKGAVGAGFTDREREILWAEAKAGALVGQVIEVSCMQFTPNGQFRHPFFVRMRPDKLSA</sequence>
<dbReference type="InterPro" id="IPR012340">
    <property type="entry name" value="NA-bd_OB-fold"/>
</dbReference>
<evidence type="ECO:0000313" key="7">
    <source>
        <dbReference type="Proteomes" id="UP001194539"/>
    </source>
</evidence>
<evidence type="ECO:0000313" key="6">
    <source>
        <dbReference type="EMBL" id="MBH5385249.1"/>
    </source>
</evidence>
<dbReference type="InterPro" id="IPR029319">
    <property type="entry name" value="DNA_ligase_OB"/>
</dbReference>